<keyword evidence="3" id="KW-0479">Metal-binding</keyword>
<protein>
    <recommendedName>
        <fullName evidence="11">C2H2-type domain-containing protein</fullName>
    </recommendedName>
</protein>
<dbReference type="PANTHER" id="PTHR47257">
    <property type="entry name" value="PH-RESPONSE TRANSCRIPTION FACTOR PACC/RIM101"/>
    <property type="match status" value="1"/>
</dbReference>
<dbReference type="SMART" id="SM00355">
    <property type="entry name" value="ZnF_C2H2"/>
    <property type="match status" value="3"/>
</dbReference>
<dbReference type="PROSITE" id="PS00028">
    <property type="entry name" value="ZINC_FINGER_C2H2_1"/>
    <property type="match status" value="2"/>
</dbReference>
<dbReference type="GO" id="GO:0045944">
    <property type="term" value="P:positive regulation of transcription by RNA polymerase II"/>
    <property type="evidence" value="ECO:0007669"/>
    <property type="project" value="TreeGrafter"/>
</dbReference>
<dbReference type="PROSITE" id="PS50157">
    <property type="entry name" value="ZINC_FINGER_C2H2_2"/>
    <property type="match status" value="3"/>
</dbReference>
<comment type="similarity">
    <text evidence="8">Belongs to the pacC/RIM101 family.</text>
</comment>
<feature type="region of interest" description="Disordered" evidence="10">
    <location>
        <begin position="1"/>
        <end position="44"/>
    </location>
</feature>
<name>A0A7H9B8H3_ZYGMR</name>
<feature type="domain" description="C2H2-type" evidence="11">
    <location>
        <begin position="167"/>
        <end position="196"/>
    </location>
</feature>
<evidence type="ECO:0000313" key="13">
    <source>
        <dbReference type="Proteomes" id="UP000509704"/>
    </source>
</evidence>
<dbReference type="AlphaFoldDB" id="A0A7H9B8H3"/>
<dbReference type="FunFam" id="3.30.160.60:FF:002343">
    <property type="entry name" value="Zinc finger protein 33A"/>
    <property type="match status" value="1"/>
</dbReference>
<evidence type="ECO:0000256" key="8">
    <source>
        <dbReference type="ARBA" id="ARBA00038089"/>
    </source>
</evidence>
<keyword evidence="13" id="KW-1185">Reference proteome</keyword>
<dbReference type="EMBL" id="CP058611">
    <property type="protein sequence ID" value="QLG75061.1"/>
    <property type="molecule type" value="Genomic_DNA"/>
</dbReference>
<keyword evidence="4" id="KW-0677">Repeat</keyword>
<dbReference type="SUPFAM" id="SSF57667">
    <property type="entry name" value="beta-beta-alpha zinc fingers"/>
    <property type="match status" value="2"/>
</dbReference>
<dbReference type="KEGG" id="zmk:HG535_0H03880"/>
<evidence type="ECO:0000256" key="6">
    <source>
        <dbReference type="ARBA" id="ARBA00022833"/>
    </source>
</evidence>
<comment type="subcellular location">
    <subcellularLocation>
        <location evidence="1">Nucleus</location>
    </subcellularLocation>
</comment>
<sequence>MVPLKDILNQEKSPDEERESKTSGLTEHSISEKQSNSDSHQDFGADASIHSSCYECTHADRHVETSENLPSPPFSMSSSGSCLGNSDNEKDSNGNEYEEESNSSKCGPTGSSSHISSPRSDFASSNEEEFLVCEWDNCGKAFSQPELLYHHLCSDHVGRKSQKNLELNCKWKNCNAKTEKRDHITSHLRVHVPLKPFKCSSCQKNFKRPQDLKKHLKIHAESHISVKKKRGPRAGSKRINKKAVIKDSMTNVNDTSMNGRGLSIDSDTSLPSPIGSSILPNIPQSLPPISMHQLISHELSSYEPIYTKQLGARLQTILPPLSNDDHLPRTTPMSTTNAASFFSTLSKNMTNSLAGSQHSYSQPPAISQPIRTVAINGHIKSPILNNMHLTPNPKPIQFGSPTLQRSKYPEFHQLPPIGSSHFTQDGYSRLPSLPAVPVLTPRYSTFDRVPQFNTYGQNFSSSQRSTGKKDSEDVDTTQSIAQDLLSLRLADKNEDNEEDLVEFLDVLQTVNILKDYYMCLLLEEEYESEDESDHGPGELKTDVIRKDRPVVKLPKYPKLAV</sequence>
<dbReference type="GeneID" id="59238864"/>
<dbReference type="InterPro" id="IPR050806">
    <property type="entry name" value="pacC/RIM101"/>
</dbReference>
<evidence type="ECO:0000256" key="10">
    <source>
        <dbReference type="SAM" id="MobiDB-lite"/>
    </source>
</evidence>
<dbReference type="GO" id="GO:0005634">
    <property type="term" value="C:nucleus"/>
    <property type="evidence" value="ECO:0007669"/>
    <property type="project" value="UniProtKB-SubCell"/>
</dbReference>
<feature type="region of interest" description="Disordered" evidence="10">
    <location>
        <begin position="61"/>
        <end position="121"/>
    </location>
</feature>
<evidence type="ECO:0000256" key="7">
    <source>
        <dbReference type="ARBA" id="ARBA00023242"/>
    </source>
</evidence>
<evidence type="ECO:0000256" key="9">
    <source>
        <dbReference type="PROSITE-ProRule" id="PRU00042"/>
    </source>
</evidence>
<reference evidence="12 13" key="1">
    <citation type="submission" date="2020-07" db="EMBL/GenBank/DDBJ databases">
        <title>The yeast mating-type switching endonuclease HO is a domesticated member of an unorthodox homing genetic element family.</title>
        <authorList>
            <person name="Coughlan A.Y."/>
            <person name="Lombardi L."/>
            <person name="Braun-Galleani S."/>
            <person name="Martos A.R."/>
            <person name="Galeote V."/>
            <person name="Bigey F."/>
            <person name="Dequin S."/>
            <person name="Byrne K.P."/>
            <person name="Wolfe K.H."/>
        </authorList>
    </citation>
    <scope>NUCLEOTIDE SEQUENCE [LARGE SCALE GENOMIC DNA]</scope>
    <source>
        <strain evidence="12 13">NRRL Y-6702</strain>
    </source>
</reference>
<evidence type="ECO:0000313" key="12">
    <source>
        <dbReference type="EMBL" id="QLG75061.1"/>
    </source>
</evidence>
<evidence type="ECO:0000256" key="4">
    <source>
        <dbReference type="ARBA" id="ARBA00022737"/>
    </source>
</evidence>
<evidence type="ECO:0000259" key="11">
    <source>
        <dbReference type="PROSITE" id="PS50157"/>
    </source>
</evidence>
<dbReference type="PANTHER" id="PTHR47257:SF1">
    <property type="entry name" value="PH-RESPONSE TRANSCRIPTION FACTOR PACC_RIM101"/>
    <property type="match status" value="1"/>
</dbReference>
<evidence type="ECO:0000256" key="1">
    <source>
        <dbReference type="ARBA" id="ARBA00004123"/>
    </source>
</evidence>
<dbReference type="GO" id="GO:0008270">
    <property type="term" value="F:zinc ion binding"/>
    <property type="evidence" value="ECO:0007669"/>
    <property type="project" value="UniProtKB-KW"/>
</dbReference>
<feature type="region of interest" description="Disordered" evidence="10">
    <location>
        <begin position="454"/>
        <end position="476"/>
    </location>
</feature>
<proteinExistence type="inferred from homology"/>
<dbReference type="InterPro" id="IPR036236">
    <property type="entry name" value="Znf_C2H2_sf"/>
</dbReference>
<gene>
    <name evidence="12" type="ORF">HG535_0H03880</name>
</gene>
<feature type="compositionally biased region" description="Basic and acidic residues" evidence="10">
    <location>
        <begin position="8"/>
        <end position="21"/>
    </location>
</feature>
<dbReference type="Proteomes" id="UP000509704">
    <property type="component" value="Chromosome 8"/>
</dbReference>
<keyword evidence="5 9" id="KW-0863">Zinc-finger</keyword>
<feature type="compositionally biased region" description="Polar residues" evidence="10">
    <location>
        <begin position="22"/>
        <end position="38"/>
    </location>
</feature>
<dbReference type="Gene3D" id="3.30.160.60">
    <property type="entry name" value="Classic Zinc Finger"/>
    <property type="match status" value="2"/>
</dbReference>
<keyword evidence="2" id="KW-0678">Repressor</keyword>
<evidence type="ECO:0000256" key="3">
    <source>
        <dbReference type="ARBA" id="ARBA00022723"/>
    </source>
</evidence>
<evidence type="ECO:0000256" key="2">
    <source>
        <dbReference type="ARBA" id="ARBA00022491"/>
    </source>
</evidence>
<keyword evidence="7" id="KW-0539">Nucleus</keyword>
<accession>A0A7H9B8H3</accession>
<feature type="domain" description="C2H2-type" evidence="11">
    <location>
        <begin position="131"/>
        <end position="161"/>
    </location>
</feature>
<dbReference type="OrthoDB" id="6155966at2759"/>
<feature type="compositionally biased region" description="Polar residues" evidence="10">
    <location>
        <begin position="105"/>
        <end position="121"/>
    </location>
</feature>
<feature type="compositionally biased region" description="Polar residues" evidence="10">
    <location>
        <begin position="454"/>
        <end position="465"/>
    </location>
</feature>
<feature type="domain" description="C2H2-type" evidence="11">
    <location>
        <begin position="197"/>
        <end position="224"/>
    </location>
</feature>
<dbReference type="RefSeq" id="XP_037146786.1">
    <property type="nucleotide sequence ID" value="XM_037290891.1"/>
</dbReference>
<organism evidence="12 13">
    <name type="scientific">Zygotorulaspora mrakii</name>
    <name type="common">Zygosaccharomyces mrakii</name>
    <dbReference type="NCBI Taxonomy" id="42260"/>
    <lineage>
        <taxon>Eukaryota</taxon>
        <taxon>Fungi</taxon>
        <taxon>Dikarya</taxon>
        <taxon>Ascomycota</taxon>
        <taxon>Saccharomycotina</taxon>
        <taxon>Saccharomycetes</taxon>
        <taxon>Saccharomycetales</taxon>
        <taxon>Saccharomycetaceae</taxon>
        <taxon>Zygotorulaspora</taxon>
    </lineage>
</organism>
<dbReference type="InterPro" id="IPR013087">
    <property type="entry name" value="Znf_C2H2_type"/>
</dbReference>
<evidence type="ECO:0000256" key="5">
    <source>
        <dbReference type="ARBA" id="ARBA00022771"/>
    </source>
</evidence>
<keyword evidence="6" id="KW-0862">Zinc</keyword>
<dbReference type="Pfam" id="PF00096">
    <property type="entry name" value="zf-C2H2"/>
    <property type="match status" value="2"/>
</dbReference>